<sequence length="306" mass="33597">MTLALAVSTIVFAHTSTAATIYDGDGLNYKLKGDWQIQLRDNASKSKDLDVEFDDLELKNTVTYDLDNNLQAFGQLDFSFDKAAEDQQSGDKLEEAYMGLKYDSVAFRMGKMNTSGDEFGVESAYEKPAGTNEDQFEAMTDAGDDVLRLDADFDVVYISLSHELESKGNTSEGDSSTDLFVSTNIDALTLAAAYQVYDNNADTWGVSAQYDAGFINLGADYSVSDLDNSDRNETTYNLVSTFEASQNTAIALGYVNVDDEIEKVDAWYANVTYRFPAQKNVSLFAEVSDSDAGDESDILAGMQIKF</sequence>
<keyword evidence="6" id="KW-1185">Reference proteome</keyword>
<evidence type="ECO:0000256" key="2">
    <source>
        <dbReference type="ARBA" id="ARBA00022729"/>
    </source>
</evidence>
<evidence type="ECO:0000256" key="3">
    <source>
        <dbReference type="ARBA" id="ARBA00023136"/>
    </source>
</evidence>
<dbReference type="Pfam" id="PF13609">
    <property type="entry name" value="Porin_4"/>
    <property type="match status" value="1"/>
</dbReference>
<feature type="domain" description="Porin" evidence="4">
    <location>
        <begin position="6"/>
        <end position="292"/>
    </location>
</feature>
<comment type="subcellular location">
    <subcellularLocation>
        <location evidence="1">Cell outer membrane</location>
        <topology evidence="1">Multi-pass membrane protein</topology>
    </subcellularLocation>
</comment>
<gene>
    <name evidence="5" type="ORF">EZI54_22920</name>
</gene>
<proteinExistence type="predicted"/>
<organism evidence="5 6">
    <name type="scientific">Marinobacter halodurans</name>
    <dbReference type="NCBI Taxonomy" id="2528979"/>
    <lineage>
        <taxon>Bacteria</taxon>
        <taxon>Pseudomonadati</taxon>
        <taxon>Pseudomonadota</taxon>
        <taxon>Gammaproteobacteria</taxon>
        <taxon>Pseudomonadales</taxon>
        <taxon>Marinobacteraceae</taxon>
        <taxon>Marinobacter</taxon>
    </lineage>
</organism>
<dbReference type="PANTHER" id="PTHR34501">
    <property type="entry name" value="PROTEIN YDDL-RELATED"/>
    <property type="match status" value="1"/>
</dbReference>
<accession>A0ABY1ZE30</accession>
<dbReference type="Gene3D" id="2.40.160.10">
    <property type="entry name" value="Porin"/>
    <property type="match status" value="1"/>
</dbReference>
<dbReference type="InterPro" id="IPR033900">
    <property type="entry name" value="Gram_neg_porin_domain"/>
</dbReference>
<protein>
    <submittedName>
        <fullName evidence="5">Porin</fullName>
    </submittedName>
</protein>
<evidence type="ECO:0000313" key="5">
    <source>
        <dbReference type="EMBL" id="TBW46915.1"/>
    </source>
</evidence>
<name>A0ABY1ZE30_9GAMM</name>
<reference evidence="5 6" key="1">
    <citation type="submission" date="2019-02" db="EMBL/GenBank/DDBJ databases">
        <title>Marinobacter halodurans sp. nov., a marine bacterium isolated from sea tidal flat.</title>
        <authorList>
            <person name="Yoo Y."/>
            <person name="Lee D.W."/>
            <person name="Kim B.S."/>
            <person name="Kim J.-J."/>
        </authorList>
    </citation>
    <scope>NUCLEOTIDE SEQUENCE [LARGE SCALE GENOMIC DNA]</scope>
    <source>
        <strain evidence="5 6">YJ-S3-2</strain>
    </source>
</reference>
<dbReference type="Proteomes" id="UP000313645">
    <property type="component" value="Unassembled WGS sequence"/>
</dbReference>
<evidence type="ECO:0000256" key="1">
    <source>
        <dbReference type="ARBA" id="ARBA00004571"/>
    </source>
</evidence>
<dbReference type="InterPro" id="IPR050298">
    <property type="entry name" value="Gram-neg_bact_OMP"/>
</dbReference>
<keyword evidence="2" id="KW-0732">Signal</keyword>
<dbReference type="EMBL" id="SJDL01000074">
    <property type="protein sequence ID" value="TBW46915.1"/>
    <property type="molecule type" value="Genomic_DNA"/>
</dbReference>
<dbReference type="PANTHER" id="PTHR34501:SF2">
    <property type="entry name" value="OUTER MEMBRANE PORIN F-RELATED"/>
    <property type="match status" value="1"/>
</dbReference>
<comment type="caution">
    <text evidence="5">The sequence shown here is derived from an EMBL/GenBank/DDBJ whole genome shotgun (WGS) entry which is preliminary data.</text>
</comment>
<keyword evidence="3" id="KW-0472">Membrane</keyword>
<dbReference type="SUPFAM" id="SSF56935">
    <property type="entry name" value="Porins"/>
    <property type="match status" value="1"/>
</dbReference>
<dbReference type="InterPro" id="IPR023614">
    <property type="entry name" value="Porin_dom_sf"/>
</dbReference>
<evidence type="ECO:0000313" key="6">
    <source>
        <dbReference type="Proteomes" id="UP000313645"/>
    </source>
</evidence>
<evidence type="ECO:0000259" key="4">
    <source>
        <dbReference type="Pfam" id="PF13609"/>
    </source>
</evidence>